<organism evidence="7 8">
    <name type="scientific">Sinanodonta woodiana</name>
    <name type="common">Chinese pond mussel</name>
    <name type="synonym">Anodonta woodiana</name>
    <dbReference type="NCBI Taxonomy" id="1069815"/>
    <lineage>
        <taxon>Eukaryota</taxon>
        <taxon>Metazoa</taxon>
        <taxon>Spiralia</taxon>
        <taxon>Lophotrochozoa</taxon>
        <taxon>Mollusca</taxon>
        <taxon>Bivalvia</taxon>
        <taxon>Autobranchia</taxon>
        <taxon>Heteroconchia</taxon>
        <taxon>Palaeoheterodonta</taxon>
        <taxon>Unionida</taxon>
        <taxon>Unionoidea</taxon>
        <taxon>Unionidae</taxon>
        <taxon>Unioninae</taxon>
        <taxon>Sinanodonta</taxon>
    </lineage>
</organism>
<dbReference type="PROSITE" id="PS50086">
    <property type="entry name" value="TBC_RABGAP"/>
    <property type="match status" value="1"/>
</dbReference>
<keyword evidence="4" id="KW-0333">Golgi apparatus</keyword>
<dbReference type="CDD" id="cd20788">
    <property type="entry name" value="TBC1D23_C-like"/>
    <property type="match status" value="1"/>
</dbReference>
<comment type="subcellular location">
    <subcellularLocation>
        <location evidence="1">Golgi apparatus</location>
        <location evidence="1">trans-Golgi network</location>
    </subcellularLocation>
</comment>
<name>A0ABD3XJU9_SINWO</name>
<dbReference type="PROSITE" id="PS50206">
    <property type="entry name" value="RHODANESE_3"/>
    <property type="match status" value="1"/>
</dbReference>
<dbReference type="InterPro" id="IPR039755">
    <property type="entry name" value="TBC1D23"/>
</dbReference>
<dbReference type="Pfam" id="PF00566">
    <property type="entry name" value="RabGAP-TBC"/>
    <property type="match status" value="1"/>
</dbReference>
<dbReference type="EMBL" id="JBJQND010000002">
    <property type="protein sequence ID" value="KAL3885205.1"/>
    <property type="molecule type" value="Genomic_DNA"/>
</dbReference>
<sequence>MAEASSDESEWNTELEQALVEECDFGTLKNICKGRPVPAHLRADVWQVCLNVKGKGDILSSFDGVFDLKEQSIIREDCHNLVDKLGNDEEEKISVVGDLESLITFYCKSRNEKYISGNGWLEILQPLLSIKVGRSEIYNMFYTIQNKFIPRDFDKSGKPFHLFRLLLLYHDPELCSFLDTKRITPDLYASSWFRELFASVCDLKVILNIWDVYFETGDPFLLFFLALVILVNAREQLLEAENQSKQQIVEMISLFPSALQAEDIEDFCSLAQYYASKTPQSFRRDYEKPLFGSSMLPTKEVDDFDLQVAQALCLPVSVRELLQASHPGGVSNMGDQGVRYFIVDCRPAEQYNRGHLPTAFHLDANLMLQNLEEFNTAVQALFAAQQQAILAGSVAGGEHLCFIGSGREEEDQYVHMVVANFLQKHHQYVSFAMGGYRALKQVFQECPDEALLELGLRECILSSPEPGNTSDIEHGEDFAPLTQNLQKDSLFGKLSNVMKSKSAEVKEKLANYIKNESTPVERHVSNTDPVGKRYRNMASVFTIGDDEEADDESFVQSSDDERREVVSLETWLNKPDVVYSCHCREVAENRYMFPSHILVTSSHMYILRDIPKKKGMVFIQSRKSLGSIVKITSKKRYPEFITFKYGSSDDDGLKITSQSRCIITEAGEATKIIKQQIMKVLETLES</sequence>
<dbReference type="Pfam" id="PF19430">
    <property type="entry name" value="TBC1D23_C"/>
    <property type="match status" value="1"/>
</dbReference>
<proteinExistence type="predicted"/>
<evidence type="ECO:0000256" key="1">
    <source>
        <dbReference type="ARBA" id="ARBA00004601"/>
    </source>
</evidence>
<dbReference type="PANTHER" id="PTHR13297:SF5">
    <property type="entry name" value="TBC1 DOMAIN FAMILY MEMBER 23"/>
    <property type="match status" value="1"/>
</dbReference>
<reference evidence="7 8" key="1">
    <citation type="submission" date="2024-11" db="EMBL/GenBank/DDBJ databases">
        <title>Chromosome-level genome assembly of the freshwater bivalve Anodonta woodiana.</title>
        <authorList>
            <person name="Chen X."/>
        </authorList>
    </citation>
    <scope>NUCLEOTIDE SEQUENCE [LARGE SCALE GENOMIC DNA]</scope>
    <source>
        <strain evidence="7">MN2024</strain>
        <tissue evidence="7">Gills</tissue>
    </source>
</reference>
<accession>A0ABD3XJU9</accession>
<dbReference type="InterPro" id="IPR045799">
    <property type="entry name" value="TBC1D23_C"/>
</dbReference>
<dbReference type="SUPFAM" id="SSF47923">
    <property type="entry name" value="Ypt/Rab-GAP domain of gyp1p"/>
    <property type="match status" value="1"/>
</dbReference>
<evidence type="ECO:0000259" key="6">
    <source>
        <dbReference type="PROSITE" id="PS50206"/>
    </source>
</evidence>
<feature type="domain" description="Rab-GAP TBC" evidence="5">
    <location>
        <begin position="36"/>
        <end position="217"/>
    </location>
</feature>
<keyword evidence="8" id="KW-1185">Reference proteome</keyword>
<dbReference type="FunFam" id="1.10.472.80:FF:000017">
    <property type="entry name" value="TBC1 domain family member 23"/>
    <property type="match status" value="1"/>
</dbReference>
<keyword evidence="3" id="KW-0217">Developmental protein</keyword>
<dbReference type="Gene3D" id="1.10.472.80">
    <property type="entry name" value="Ypt/Rab-GAP domain of gyp1p, domain 3"/>
    <property type="match status" value="1"/>
</dbReference>
<dbReference type="PANTHER" id="PTHR13297">
    <property type="entry name" value="TBC1 DOMAIN FAMILY MEMBER 23-RELATED"/>
    <property type="match status" value="1"/>
</dbReference>
<evidence type="ECO:0000259" key="5">
    <source>
        <dbReference type="PROSITE" id="PS50086"/>
    </source>
</evidence>
<evidence type="ECO:0000256" key="3">
    <source>
        <dbReference type="ARBA" id="ARBA00022473"/>
    </source>
</evidence>
<dbReference type="GO" id="GO:0005794">
    <property type="term" value="C:Golgi apparatus"/>
    <property type="evidence" value="ECO:0007669"/>
    <property type="project" value="UniProtKB-SubCell"/>
</dbReference>
<dbReference type="Proteomes" id="UP001634394">
    <property type="component" value="Unassembled WGS sequence"/>
</dbReference>
<dbReference type="Gene3D" id="3.40.250.10">
    <property type="entry name" value="Rhodanese-like domain"/>
    <property type="match status" value="1"/>
</dbReference>
<evidence type="ECO:0000256" key="2">
    <source>
        <dbReference type="ARBA" id="ARBA00014207"/>
    </source>
</evidence>
<dbReference type="AlphaFoldDB" id="A0ABD3XJU9"/>
<dbReference type="InterPro" id="IPR036873">
    <property type="entry name" value="Rhodanese-like_dom_sf"/>
</dbReference>
<dbReference type="Pfam" id="PF00581">
    <property type="entry name" value="Rhodanese"/>
    <property type="match status" value="1"/>
</dbReference>
<dbReference type="SMART" id="SM00164">
    <property type="entry name" value="TBC"/>
    <property type="match status" value="1"/>
</dbReference>
<gene>
    <name evidence="7" type="ORF">ACJMK2_025294</name>
</gene>
<dbReference type="SUPFAM" id="SSF52821">
    <property type="entry name" value="Rhodanese/Cell cycle control phosphatase"/>
    <property type="match status" value="1"/>
</dbReference>
<dbReference type="InterPro" id="IPR001763">
    <property type="entry name" value="Rhodanese-like_dom"/>
</dbReference>
<evidence type="ECO:0000313" key="7">
    <source>
        <dbReference type="EMBL" id="KAL3885205.1"/>
    </source>
</evidence>
<dbReference type="InterPro" id="IPR000195">
    <property type="entry name" value="Rab-GAP-TBC_dom"/>
</dbReference>
<evidence type="ECO:0000313" key="8">
    <source>
        <dbReference type="Proteomes" id="UP001634394"/>
    </source>
</evidence>
<feature type="domain" description="Rhodanese" evidence="6">
    <location>
        <begin position="336"/>
        <end position="381"/>
    </location>
</feature>
<evidence type="ECO:0000256" key="4">
    <source>
        <dbReference type="ARBA" id="ARBA00023034"/>
    </source>
</evidence>
<comment type="caution">
    <text evidence="7">The sequence shown here is derived from an EMBL/GenBank/DDBJ whole genome shotgun (WGS) entry which is preliminary data.</text>
</comment>
<protein>
    <recommendedName>
        <fullName evidence="2">TBC1 domain family member 23</fullName>
    </recommendedName>
</protein>
<dbReference type="InterPro" id="IPR035969">
    <property type="entry name" value="Rab-GAP_TBC_sf"/>
</dbReference>